<proteinExistence type="predicted"/>
<dbReference type="EMBL" id="CM037630">
    <property type="protein sequence ID" value="KAH7987624.1"/>
    <property type="molecule type" value="Genomic_DNA"/>
</dbReference>
<evidence type="ECO:0000313" key="2">
    <source>
        <dbReference type="Proteomes" id="UP000827872"/>
    </source>
</evidence>
<gene>
    <name evidence="1" type="ORF">K3G42_008397</name>
</gene>
<keyword evidence="2" id="KW-1185">Reference proteome</keyword>
<evidence type="ECO:0000313" key="1">
    <source>
        <dbReference type="EMBL" id="KAH7987624.1"/>
    </source>
</evidence>
<sequence length="140" mass="15689">MERSGSGAMAAVLQAAKRALRAELKRRLRELSPAEKLRQSLLLGAQVVEHSKYRASHRIAVFLSMPDEVQTAEIIKDIFQQGKECFIPQYKQRSNHMDMVKLASYEEIASLPVTSWNIHQPAEDDAREDALGVPGYDPGV</sequence>
<name>A0ACB8E6F7_9SAUR</name>
<comment type="caution">
    <text evidence="1">The sequence shown here is derived from an EMBL/GenBank/DDBJ whole genome shotgun (WGS) entry which is preliminary data.</text>
</comment>
<dbReference type="Proteomes" id="UP000827872">
    <property type="component" value="Linkage Group LG17"/>
</dbReference>
<accession>A0ACB8E6F7</accession>
<reference evidence="1" key="1">
    <citation type="submission" date="2021-08" db="EMBL/GenBank/DDBJ databases">
        <title>The first chromosome-level gecko genome reveals the dynamic sex chromosomes of Neotropical dwarf geckos (Sphaerodactylidae: Sphaerodactylus).</title>
        <authorList>
            <person name="Pinto B.J."/>
            <person name="Keating S.E."/>
            <person name="Gamble T."/>
        </authorList>
    </citation>
    <scope>NUCLEOTIDE SEQUENCE</scope>
    <source>
        <strain evidence="1">TG3544</strain>
    </source>
</reference>
<protein>
    <submittedName>
        <fullName evidence="1">Uncharacterized protein</fullName>
    </submittedName>
</protein>
<organism evidence="1 2">
    <name type="scientific">Sphaerodactylus townsendi</name>
    <dbReference type="NCBI Taxonomy" id="933632"/>
    <lineage>
        <taxon>Eukaryota</taxon>
        <taxon>Metazoa</taxon>
        <taxon>Chordata</taxon>
        <taxon>Craniata</taxon>
        <taxon>Vertebrata</taxon>
        <taxon>Euteleostomi</taxon>
        <taxon>Lepidosauria</taxon>
        <taxon>Squamata</taxon>
        <taxon>Bifurcata</taxon>
        <taxon>Gekkota</taxon>
        <taxon>Sphaerodactylidae</taxon>
        <taxon>Sphaerodactylus</taxon>
    </lineage>
</organism>